<dbReference type="eggNOG" id="ENOG502RPN3">
    <property type="taxonomic scope" value="Eukaryota"/>
</dbReference>
<dbReference type="PANTHER" id="PTHR12121">
    <property type="entry name" value="CARBON CATABOLITE REPRESSOR PROTEIN 4"/>
    <property type="match status" value="1"/>
</dbReference>
<proteinExistence type="predicted"/>
<dbReference type="PANTHER" id="PTHR12121:SF36">
    <property type="entry name" value="ENDONUCLEASE_EXONUCLEASE_PHOSPHATASE DOMAIN-CONTAINING PROTEIN"/>
    <property type="match status" value="1"/>
</dbReference>
<sequence>MIRTSRTRQILVILTIAILCLLILSNISLYYKKYYSFMNLDDDDDGDDEDDYEGDSQQEMNPSTKAPEKEESLFDKYIGGTKQMSPDEVEASVEQIEETTKSKLGVPVFGEFEPVTIEQPPIPHIPTDFKNIKPLNFRIYSHNIKNGGNHELSPGEQEWTARLVPLAASMRFNTLVQNSIITLQEVYKYQMLDIMNELNRHEPGKWEYYGRGRIDGDEVGEFVPILWKAKEWGLVYSDTIWLNEKDPRTSVQGWDAVYVRIASFVTLKHKETNTYLNVFNSHFDHIGVEAQLGSTELILDKMKEINQWPSFFCGDLNLEPNSKPHKKLTSELVSSVELVTPYNRYGHSWSSVTGFQGQVLKEGGQNIDYIFAPKYAQSIDKETECSGNSVFDNIDLRLYQYGMLHSKFNGRYISDHRPIVADYVMSSKCV</sequence>
<dbReference type="HOGENOM" id="CLU_030508_3_0_1"/>
<feature type="transmembrane region" description="Helical" evidence="2">
    <location>
        <begin position="12"/>
        <end position="31"/>
    </location>
</feature>
<organism evidence="3 4">
    <name type="scientific">Candida tropicalis (strain ATCC MYA-3404 / T1)</name>
    <name type="common">Yeast</name>
    <dbReference type="NCBI Taxonomy" id="294747"/>
    <lineage>
        <taxon>Eukaryota</taxon>
        <taxon>Fungi</taxon>
        <taxon>Dikarya</taxon>
        <taxon>Ascomycota</taxon>
        <taxon>Saccharomycotina</taxon>
        <taxon>Pichiomycetes</taxon>
        <taxon>Debaryomycetaceae</taxon>
        <taxon>Candida/Lodderomyces clade</taxon>
        <taxon>Candida</taxon>
    </lineage>
</organism>
<dbReference type="VEuPathDB" id="FungiDB:CTRG_03922"/>
<feature type="compositionally biased region" description="Acidic residues" evidence="1">
    <location>
        <begin position="45"/>
        <end position="56"/>
    </location>
</feature>
<evidence type="ECO:0000256" key="1">
    <source>
        <dbReference type="SAM" id="MobiDB-lite"/>
    </source>
</evidence>
<gene>
    <name evidence="3" type="ORF">CTRG_03922</name>
</gene>
<dbReference type="GO" id="GO:0000175">
    <property type="term" value="F:3'-5'-RNA exonuclease activity"/>
    <property type="evidence" value="ECO:0007669"/>
    <property type="project" value="TreeGrafter"/>
</dbReference>
<dbReference type="Proteomes" id="UP000002037">
    <property type="component" value="Unassembled WGS sequence"/>
</dbReference>
<accession>C5MCH1</accession>
<keyword evidence="2" id="KW-0812">Transmembrane</keyword>
<dbReference type="Gene3D" id="3.60.10.10">
    <property type="entry name" value="Endonuclease/exonuclease/phosphatase"/>
    <property type="match status" value="1"/>
</dbReference>
<reference evidence="3 4" key="1">
    <citation type="journal article" date="2009" name="Nature">
        <title>Evolution of pathogenicity and sexual reproduction in eight Candida genomes.</title>
        <authorList>
            <person name="Butler G."/>
            <person name="Rasmussen M.D."/>
            <person name="Lin M.F."/>
            <person name="Santos M.A."/>
            <person name="Sakthikumar S."/>
            <person name="Munro C.A."/>
            <person name="Rheinbay E."/>
            <person name="Grabherr M."/>
            <person name="Forche A."/>
            <person name="Reedy J.L."/>
            <person name="Agrafioti I."/>
            <person name="Arnaud M.B."/>
            <person name="Bates S."/>
            <person name="Brown A.J."/>
            <person name="Brunke S."/>
            <person name="Costanzo M.C."/>
            <person name="Fitzpatrick D.A."/>
            <person name="de Groot P.W."/>
            <person name="Harris D."/>
            <person name="Hoyer L.L."/>
            <person name="Hube B."/>
            <person name="Klis F.M."/>
            <person name="Kodira C."/>
            <person name="Lennard N."/>
            <person name="Logue M.E."/>
            <person name="Martin R."/>
            <person name="Neiman A.M."/>
            <person name="Nikolaou E."/>
            <person name="Quail M.A."/>
            <person name="Quinn J."/>
            <person name="Santos M.C."/>
            <person name="Schmitzberger F.F."/>
            <person name="Sherlock G."/>
            <person name="Shah P."/>
            <person name="Silverstein K.A."/>
            <person name="Skrzypek M.S."/>
            <person name="Soll D."/>
            <person name="Staggs R."/>
            <person name="Stansfield I."/>
            <person name="Stumpf M.P."/>
            <person name="Sudbery P.E."/>
            <person name="Srikantha T."/>
            <person name="Zeng Q."/>
            <person name="Berman J."/>
            <person name="Berriman M."/>
            <person name="Heitman J."/>
            <person name="Gow N.A."/>
            <person name="Lorenz M.C."/>
            <person name="Birren B.W."/>
            <person name="Kellis M."/>
            <person name="Cuomo C.A."/>
        </authorList>
    </citation>
    <scope>NUCLEOTIDE SEQUENCE [LARGE SCALE GENOMIC DNA]</scope>
    <source>
        <strain evidence="4">ATCC MYA-3404 / T1</strain>
    </source>
</reference>
<keyword evidence="4" id="KW-1185">Reference proteome</keyword>
<dbReference type="OrthoDB" id="276515at2759"/>
<name>C5MCH1_CANTT</name>
<keyword evidence="2" id="KW-1133">Transmembrane helix</keyword>
<evidence type="ECO:0000313" key="4">
    <source>
        <dbReference type="Proteomes" id="UP000002037"/>
    </source>
</evidence>
<dbReference type="KEGG" id="ctp:CTRG_03922"/>
<evidence type="ECO:0000256" key="2">
    <source>
        <dbReference type="SAM" id="Phobius"/>
    </source>
</evidence>
<feature type="region of interest" description="Disordered" evidence="1">
    <location>
        <begin position="45"/>
        <end position="70"/>
    </location>
</feature>
<dbReference type="RefSeq" id="XP_002549625.1">
    <property type="nucleotide sequence ID" value="XM_002549579.1"/>
</dbReference>
<dbReference type="CDD" id="cd09083">
    <property type="entry name" value="EEP-1"/>
    <property type="match status" value="1"/>
</dbReference>
<dbReference type="SUPFAM" id="SSF56219">
    <property type="entry name" value="DNase I-like"/>
    <property type="match status" value="1"/>
</dbReference>
<protein>
    <submittedName>
        <fullName evidence="3">Uncharacterized protein</fullName>
    </submittedName>
</protein>
<dbReference type="EMBL" id="GG692399">
    <property type="protein sequence ID" value="EER32251.1"/>
    <property type="molecule type" value="Genomic_DNA"/>
</dbReference>
<dbReference type="InterPro" id="IPR050410">
    <property type="entry name" value="CCR4/nocturin_mRNA_transcr"/>
</dbReference>
<dbReference type="InterPro" id="IPR036691">
    <property type="entry name" value="Endo/exonu/phosph_ase_sf"/>
</dbReference>
<evidence type="ECO:0000313" key="3">
    <source>
        <dbReference type="EMBL" id="EER32251.1"/>
    </source>
</evidence>
<keyword evidence="2" id="KW-0472">Membrane</keyword>
<dbReference type="AlphaFoldDB" id="C5MCH1"/>
<dbReference type="GeneID" id="8295770"/>